<evidence type="ECO:0000313" key="1">
    <source>
        <dbReference type="EMBL" id="PYH87716.1"/>
    </source>
</evidence>
<gene>
    <name evidence="1" type="ORF">BO71DRAFT_404437</name>
</gene>
<dbReference type="AlphaFoldDB" id="A0A319CQZ5"/>
<dbReference type="Proteomes" id="UP000247810">
    <property type="component" value="Unassembled WGS sequence"/>
</dbReference>
<name>A0A319CQZ5_9EURO</name>
<dbReference type="STRING" id="1448320.A0A319CQZ5"/>
<dbReference type="VEuPathDB" id="FungiDB:BO71DRAFT_404437"/>
<evidence type="ECO:0000313" key="2">
    <source>
        <dbReference type="Proteomes" id="UP000247810"/>
    </source>
</evidence>
<organism evidence="1 2">
    <name type="scientific">Aspergillus ellipticus CBS 707.79</name>
    <dbReference type="NCBI Taxonomy" id="1448320"/>
    <lineage>
        <taxon>Eukaryota</taxon>
        <taxon>Fungi</taxon>
        <taxon>Dikarya</taxon>
        <taxon>Ascomycota</taxon>
        <taxon>Pezizomycotina</taxon>
        <taxon>Eurotiomycetes</taxon>
        <taxon>Eurotiomycetidae</taxon>
        <taxon>Eurotiales</taxon>
        <taxon>Aspergillaceae</taxon>
        <taxon>Aspergillus</taxon>
        <taxon>Aspergillus subgen. Circumdati</taxon>
    </lineage>
</organism>
<sequence length="99" mass="11377">MSGPPVRALVLRTWCAIVLCLGLLALLFHRLLQDDLTLVMDQFDKHPHPHHHRPNALVLAKTRAEDVSWAYTLQQYVWAIHPSPDDPRTAHYLTTHCQP</sequence>
<reference evidence="1 2" key="1">
    <citation type="submission" date="2018-02" db="EMBL/GenBank/DDBJ databases">
        <title>The genomes of Aspergillus section Nigri reveals drivers in fungal speciation.</title>
        <authorList>
            <consortium name="DOE Joint Genome Institute"/>
            <person name="Vesth T.C."/>
            <person name="Nybo J."/>
            <person name="Theobald S."/>
            <person name="Brandl J."/>
            <person name="Frisvad J.C."/>
            <person name="Nielsen K.F."/>
            <person name="Lyhne E.K."/>
            <person name="Kogle M.E."/>
            <person name="Kuo A."/>
            <person name="Riley R."/>
            <person name="Clum A."/>
            <person name="Nolan M."/>
            <person name="Lipzen A."/>
            <person name="Salamov A."/>
            <person name="Henrissat B."/>
            <person name="Wiebenga A."/>
            <person name="De vries R.P."/>
            <person name="Grigoriev I.V."/>
            <person name="Mortensen U.H."/>
            <person name="Andersen M.R."/>
            <person name="Baker S.E."/>
        </authorList>
    </citation>
    <scope>NUCLEOTIDE SEQUENCE [LARGE SCALE GENOMIC DNA]</scope>
    <source>
        <strain evidence="1 2">CBS 707.79</strain>
    </source>
</reference>
<proteinExistence type="predicted"/>
<dbReference type="EMBL" id="KZ826184">
    <property type="protein sequence ID" value="PYH87716.1"/>
    <property type="molecule type" value="Genomic_DNA"/>
</dbReference>
<keyword evidence="2" id="KW-1185">Reference proteome</keyword>
<protein>
    <submittedName>
        <fullName evidence="1">Uncharacterized protein</fullName>
    </submittedName>
</protein>
<accession>A0A319CQZ5</accession>